<gene>
    <name evidence="1" type="ORF">KIMH_13560</name>
</gene>
<protein>
    <submittedName>
        <fullName evidence="1">Uncharacterized protein</fullName>
    </submittedName>
</protein>
<dbReference type="EMBL" id="AP026800">
    <property type="protein sequence ID" value="BDR55245.1"/>
    <property type="molecule type" value="Genomic_DNA"/>
</dbReference>
<dbReference type="Proteomes" id="UP001321748">
    <property type="component" value="Chromosome"/>
</dbReference>
<evidence type="ECO:0000313" key="2">
    <source>
        <dbReference type="Proteomes" id="UP001321748"/>
    </source>
</evidence>
<reference evidence="1 2" key="1">
    <citation type="journal article" date="2023" name="Microbiol. Spectr.">
        <title>Symbiosis of Carpenter Bees with Uncharacterized Lactic Acid Bacteria Showing NAD Auxotrophy.</title>
        <authorList>
            <person name="Kawasaki S."/>
            <person name="Ozawa K."/>
            <person name="Mori T."/>
            <person name="Yamamoto A."/>
            <person name="Ito M."/>
            <person name="Ohkuma M."/>
            <person name="Sakamoto M."/>
            <person name="Matsutani M."/>
        </authorList>
    </citation>
    <scope>NUCLEOTIDE SEQUENCE [LARGE SCALE GENOMIC DNA]</scope>
    <source>
        <strain evidence="1 2">KimH</strain>
    </source>
</reference>
<evidence type="ECO:0000313" key="1">
    <source>
        <dbReference type="EMBL" id="BDR55245.1"/>
    </source>
</evidence>
<proteinExistence type="predicted"/>
<sequence>MLTPFTRIFSLDDGEVLGCTPAEDSVFEMTISFHFLLRLRKPKSSLIDDSTLGGGSVGVQAERAMWSNVGEGRCGGAWR</sequence>
<accession>A0ABN6SGV9</accession>
<organism evidence="1 2">
    <name type="scientific">Bombiscardovia apis</name>
    <dbReference type="NCBI Taxonomy" id="2932182"/>
    <lineage>
        <taxon>Bacteria</taxon>
        <taxon>Bacillati</taxon>
        <taxon>Actinomycetota</taxon>
        <taxon>Actinomycetes</taxon>
        <taxon>Bifidobacteriales</taxon>
        <taxon>Bifidobacteriaceae</taxon>
        <taxon>Bombiscardovia</taxon>
    </lineage>
</organism>
<name>A0ABN6SGV9_9BIFI</name>
<keyword evidence="2" id="KW-1185">Reference proteome</keyword>